<evidence type="ECO:0000259" key="11">
    <source>
        <dbReference type="Pfam" id="PF06808"/>
    </source>
</evidence>
<dbReference type="AlphaFoldDB" id="A0A1Y5TWJ9"/>
<dbReference type="InParanoid" id="A0A1Y5TWJ9"/>
<dbReference type="NCBIfam" id="TIGR00786">
    <property type="entry name" value="dctM"/>
    <property type="match status" value="1"/>
</dbReference>
<feature type="transmembrane region" description="Helical" evidence="9">
    <location>
        <begin position="388"/>
        <end position="414"/>
    </location>
</feature>
<feature type="transmembrane region" description="Helical" evidence="9">
    <location>
        <begin position="177"/>
        <end position="193"/>
    </location>
</feature>
<feature type="transmembrane region" description="Helical" evidence="9">
    <location>
        <begin position="610"/>
        <end position="635"/>
    </location>
</feature>
<feature type="transmembrane region" description="Helical" evidence="9">
    <location>
        <begin position="469"/>
        <end position="490"/>
    </location>
</feature>
<dbReference type="OrthoDB" id="9790209at2"/>
<evidence type="ECO:0000313" key="13">
    <source>
        <dbReference type="Proteomes" id="UP000193200"/>
    </source>
</evidence>
<dbReference type="Proteomes" id="UP000193200">
    <property type="component" value="Unassembled WGS sequence"/>
</dbReference>
<evidence type="ECO:0000256" key="3">
    <source>
        <dbReference type="ARBA" id="ARBA00022475"/>
    </source>
</evidence>
<feature type="transmembrane region" description="Helical" evidence="9">
    <location>
        <begin position="253"/>
        <end position="286"/>
    </location>
</feature>
<evidence type="ECO:0000313" key="12">
    <source>
        <dbReference type="EMBL" id="SLN75420.1"/>
    </source>
</evidence>
<keyword evidence="3" id="KW-1003">Cell membrane</keyword>
<feature type="transmembrane region" description="Helical" evidence="9">
    <location>
        <begin position="103"/>
        <end position="128"/>
    </location>
</feature>
<dbReference type="PANTHER" id="PTHR33362">
    <property type="entry name" value="SIALIC ACID TRAP TRANSPORTER PERMEASE PROTEIN SIAT-RELATED"/>
    <property type="match status" value="1"/>
</dbReference>
<proteinExistence type="predicted"/>
<dbReference type="Pfam" id="PF06808">
    <property type="entry name" value="DctM"/>
    <property type="match status" value="1"/>
</dbReference>
<dbReference type="InterPro" id="IPR004681">
    <property type="entry name" value="TRAP_DctM"/>
</dbReference>
<evidence type="ECO:0000256" key="7">
    <source>
        <dbReference type="ARBA" id="ARBA00023136"/>
    </source>
</evidence>
<keyword evidence="4 8" id="KW-0997">Cell inner membrane</keyword>
<dbReference type="GO" id="GO:0022857">
    <property type="term" value="F:transmembrane transporter activity"/>
    <property type="evidence" value="ECO:0007669"/>
    <property type="project" value="UniProtKB-UniRule"/>
</dbReference>
<evidence type="ECO:0000256" key="4">
    <source>
        <dbReference type="ARBA" id="ARBA00022519"/>
    </source>
</evidence>
<dbReference type="InterPro" id="IPR010656">
    <property type="entry name" value="DctM"/>
</dbReference>
<keyword evidence="7 9" id="KW-0472">Membrane</keyword>
<name>A0A1Y5TWJ9_9PROT</name>
<dbReference type="Pfam" id="PF04290">
    <property type="entry name" value="DctQ"/>
    <property type="match status" value="1"/>
</dbReference>
<feature type="transmembrane region" description="Helical" evidence="9">
    <location>
        <begin position="306"/>
        <end position="323"/>
    </location>
</feature>
<dbReference type="InterPro" id="IPR055348">
    <property type="entry name" value="DctQ"/>
</dbReference>
<keyword evidence="6 9" id="KW-1133">Transmembrane helix</keyword>
<feature type="transmembrane region" description="Helical" evidence="9">
    <location>
        <begin position="567"/>
        <end position="598"/>
    </location>
</feature>
<dbReference type="EMBL" id="FWFR01000004">
    <property type="protein sequence ID" value="SLN75420.1"/>
    <property type="molecule type" value="Genomic_DNA"/>
</dbReference>
<keyword evidence="13" id="KW-1185">Reference proteome</keyword>
<evidence type="ECO:0000256" key="9">
    <source>
        <dbReference type="SAM" id="Phobius"/>
    </source>
</evidence>
<feature type="transmembrane region" description="Helical" evidence="9">
    <location>
        <begin position="655"/>
        <end position="676"/>
    </location>
</feature>
<dbReference type="PANTHER" id="PTHR33362:SF5">
    <property type="entry name" value="C4-DICARBOXYLATE TRAP TRANSPORTER LARGE PERMEASE PROTEIN DCTM"/>
    <property type="match status" value="1"/>
</dbReference>
<reference evidence="12 13" key="1">
    <citation type="submission" date="2017-03" db="EMBL/GenBank/DDBJ databases">
        <authorList>
            <person name="Afonso C.L."/>
            <person name="Miller P.J."/>
            <person name="Scott M.A."/>
            <person name="Spackman E."/>
            <person name="Goraichik I."/>
            <person name="Dimitrov K.M."/>
            <person name="Suarez D.L."/>
            <person name="Swayne D.E."/>
        </authorList>
    </citation>
    <scope>NUCLEOTIDE SEQUENCE [LARGE SCALE GENOMIC DNA]</scope>
    <source>
        <strain evidence="12 13">CECT 7691</strain>
    </source>
</reference>
<feature type="domain" description="TRAP C4-dicarboxylate transport system permease DctM subunit" evidence="11">
    <location>
        <begin position="261"/>
        <end position="671"/>
    </location>
</feature>
<organism evidence="12 13">
    <name type="scientific">Oceanibacterium hippocampi</name>
    <dbReference type="NCBI Taxonomy" id="745714"/>
    <lineage>
        <taxon>Bacteria</taxon>
        <taxon>Pseudomonadati</taxon>
        <taxon>Pseudomonadota</taxon>
        <taxon>Alphaproteobacteria</taxon>
        <taxon>Sneathiellales</taxon>
        <taxon>Sneathiellaceae</taxon>
        <taxon>Oceanibacterium</taxon>
    </lineage>
</organism>
<keyword evidence="5 9" id="KW-0812">Transmembrane</keyword>
<gene>
    <name evidence="12" type="primary">siaT_31</name>
    <name evidence="12" type="ORF">OCH7691_03855</name>
</gene>
<feature type="transmembrane region" description="Helical" evidence="9">
    <location>
        <begin position="228"/>
        <end position="246"/>
    </location>
</feature>
<keyword evidence="2 8" id="KW-0813">Transport</keyword>
<evidence type="ECO:0000259" key="10">
    <source>
        <dbReference type="Pfam" id="PF04290"/>
    </source>
</evidence>
<feature type="domain" description="Tripartite ATP-independent periplasmic transporters DctQ component" evidence="10">
    <location>
        <begin position="40"/>
        <end position="167"/>
    </location>
</feature>
<evidence type="ECO:0000256" key="5">
    <source>
        <dbReference type="ARBA" id="ARBA00022692"/>
    </source>
</evidence>
<evidence type="ECO:0000256" key="2">
    <source>
        <dbReference type="ARBA" id="ARBA00022448"/>
    </source>
</evidence>
<feature type="transmembrane region" description="Helical" evidence="9">
    <location>
        <begin position="140"/>
        <end position="165"/>
    </location>
</feature>
<feature type="transmembrane region" description="Helical" evidence="9">
    <location>
        <begin position="420"/>
        <end position="448"/>
    </location>
</feature>
<protein>
    <submittedName>
        <fullName evidence="12">Sialic acid TRAP transporter permease protein SiaT</fullName>
    </submittedName>
</protein>
<feature type="transmembrane region" description="Helical" evidence="9">
    <location>
        <begin position="21"/>
        <end position="43"/>
    </location>
</feature>
<dbReference type="RefSeq" id="WP_085885199.1">
    <property type="nucleotide sequence ID" value="NZ_FWFR01000004.1"/>
</dbReference>
<feature type="transmembrane region" description="Helical" evidence="9">
    <location>
        <begin position="526"/>
        <end position="547"/>
    </location>
</feature>
<dbReference type="GO" id="GO:0005886">
    <property type="term" value="C:plasma membrane"/>
    <property type="evidence" value="ECO:0007669"/>
    <property type="project" value="UniProtKB-SubCell"/>
</dbReference>
<evidence type="ECO:0000256" key="6">
    <source>
        <dbReference type="ARBA" id="ARBA00022989"/>
    </source>
</evidence>
<feature type="transmembrane region" description="Helical" evidence="9">
    <location>
        <begin position="64"/>
        <end position="83"/>
    </location>
</feature>
<evidence type="ECO:0000256" key="8">
    <source>
        <dbReference type="RuleBase" id="RU369079"/>
    </source>
</evidence>
<evidence type="ECO:0000256" key="1">
    <source>
        <dbReference type="ARBA" id="ARBA00004429"/>
    </source>
</evidence>
<sequence>MTAASSYDGENAGPKSLPARMITGVSGGFAILAGLGITFMALATTYDVIARYGFNSPTIWATELSTYALAAAVFFGAAHTHLAGGHVRVDVVLARLSADHRRVLSLVGEWIALLVVAIAAWQACLLVISDFRTGSRLFSLLLTPAWIPKLSVATGLLALAAAMLVTIEQAGPRRRMAVVYLLFAATAGLLIAMGQRPPLIPGTRFDYGSLALAASVLTGAAVASGFRVFIGVALLVALGSIGLVLARMSGFDWMIAALAILIIGALALGIRIAFALSFCGICAIYFVTPVPFPATIAERAWNSVNSFALTAVPMYVLMGALLVRSGLSRELFAVAARLLARLPGGLAHAGIAGCAIFSAVSGSSVATAATMGKVACPEMTERGYDPRLAYGTIAAGGTLGILIPPSVPLIIYGITVGVPITGLFMAGIMPGILMVGAFSLLIALWATLDRKAAPMLPKSRHLPLNRDSLIDTGIVIGLVFMIIFSLYGGVATPSEIGALGAILALIACLLRGRMTVTALREAIAETVLVTSFILLIVVGANILTFGFDFLRVSERLMSTVLDADLNRWVVLAIILAIFLVLGMFLDSISMLVLTLPVIFPLSQQFGFDPIWFGIILVIMAEIGLITPPVGMNLFILQGLGGNVTLRQIAVGTLPFIGAMLVTVLLLCLLPGIALWLPNS</sequence>
<comment type="subcellular location">
    <subcellularLocation>
        <location evidence="1 8">Cell inner membrane</location>
        <topology evidence="1 8">Multi-pass membrane protein</topology>
    </subcellularLocation>
</comment>
<feature type="transmembrane region" description="Helical" evidence="9">
    <location>
        <begin position="496"/>
        <end position="514"/>
    </location>
</feature>
<accession>A0A1Y5TWJ9</accession>
<comment type="function">
    <text evidence="8">Part of the tripartite ATP-independent periplasmic (TRAP) transport system.</text>
</comment>